<dbReference type="SUPFAM" id="SSF52540">
    <property type="entry name" value="P-loop containing nucleoside triphosphate hydrolases"/>
    <property type="match status" value="1"/>
</dbReference>
<gene>
    <name evidence="3" type="ORF">CFT61_02990</name>
</gene>
<evidence type="ECO:0000313" key="3">
    <source>
        <dbReference type="EMBL" id="OXL45019.1"/>
    </source>
</evidence>
<dbReference type="EMBL" id="NMPZ01000003">
    <property type="protein sequence ID" value="OXL45019.1"/>
    <property type="molecule type" value="Genomic_DNA"/>
</dbReference>
<evidence type="ECO:0000259" key="1">
    <source>
        <dbReference type="Pfam" id="PF05272"/>
    </source>
</evidence>
<dbReference type="InterPro" id="IPR024450">
    <property type="entry name" value="DUF3874"/>
</dbReference>
<comment type="caution">
    <text evidence="3">The sequence shown here is derived from an EMBL/GenBank/DDBJ whole genome shotgun (WGS) entry which is preliminary data.</text>
</comment>
<dbReference type="Proteomes" id="UP000215155">
    <property type="component" value="Unassembled WGS sequence"/>
</dbReference>
<dbReference type="InterPro" id="IPR027417">
    <property type="entry name" value="P-loop_NTPase"/>
</dbReference>
<dbReference type="AlphaFoldDB" id="A0AA91TLK8"/>
<dbReference type="Pfam" id="PF05272">
    <property type="entry name" value="VapE-like_dom"/>
    <property type="match status" value="1"/>
</dbReference>
<evidence type="ECO:0000259" key="2">
    <source>
        <dbReference type="Pfam" id="PF12990"/>
    </source>
</evidence>
<dbReference type="PANTHER" id="PTHR34985:SF1">
    <property type="entry name" value="SLR0554 PROTEIN"/>
    <property type="match status" value="1"/>
</dbReference>
<reference evidence="3 4" key="1">
    <citation type="submission" date="2017-07" db="EMBL/GenBank/DDBJ databases">
        <title>Draft genome sequence of Prevotella copri isolated from the gut of healthy adult Indian.</title>
        <authorList>
            <person name="Das B."/>
            <person name="Bag S."/>
            <person name="Ghosh T.S."/>
        </authorList>
    </citation>
    <scope>NUCLEOTIDE SEQUENCE [LARGE SCALE GENOMIC DNA]</scope>
    <source>
        <strain evidence="3 4">Indica</strain>
    </source>
</reference>
<dbReference type="GO" id="GO:0004386">
    <property type="term" value="F:helicase activity"/>
    <property type="evidence" value="ECO:0007669"/>
    <property type="project" value="UniProtKB-KW"/>
</dbReference>
<evidence type="ECO:0000313" key="4">
    <source>
        <dbReference type="Proteomes" id="UP000215155"/>
    </source>
</evidence>
<proteinExistence type="predicted"/>
<dbReference type="RefSeq" id="WP_089543100.1">
    <property type="nucleotide sequence ID" value="NZ_NMPZ01000003.1"/>
</dbReference>
<accession>A0AA91TLK8</accession>
<dbReference type="PANTHER" id="PTHR34985">
    <property type="entry name" value="SLR0554 PROTEIN"/>
    <property type="match status" value="1"/>
</dbReference>
<dbReference type="Pfam" id="PF12990">
    <property type="entry name" value="DUF3874"/>
    <property type="match status" value="1"/>
</dbReference>
<name>A0AA91TLK8_9BACT</name>
<feature type="domain" description="Virulence-associated protein E-like" evidence="1">
    <location>
        <begin position="128"/>
        <end position="344"/>
    </location>
</feature>
<feature type="domain" description="DUF3874" evidence="2">
    <location>
        <begin position="353"/>
        <end position="419"/>
    </location>
</feature>
<keyword evidence="3" id="KW-0347">Helicase</keyword>
<sequence length="425" mass="49063">METRSNLKSSMMAGNQSAIYQVESFLEESYLFRRNVLNGKTEFFCIKPEEEMEDSEEKELEKKEENPKKVESLEEKNWKVLTAEAFNSIVRRAKKLGIGEKKSPRQDIEEYIKSDAVPVFDPIQEYMNKLPKWDGKNHVAALFGRIPGLTSEQLGWCATWFRSAVAHWLQMDMLHGNEAVPVLIGQQGCGKSTFAVRLLPEELRQYFLDHINFGNKFDSEMALTHNLLVNIDELANITVAQQGKLKQTLSKVKVNGRPIFGKSQADRRRYASFLATTNDEHPLCDPTGSRRYLCLRVSDGEFIDNSSVINYDQLYAQMMYELRDKQTPYWFTNDEVARIQEFNQPFFKVDDLETMISYCFRMPAEEEEGRWMICSEVFDVLHLQYPMLVGNLSTKIKIGQALKFMGCKSRHTRNGQAYQLLALSA</sequence>
<keyword evidence="3" id="KW-0378">Hydrolase</keyword>
<organism evidence="3 4">
    <name type="scientific">Segatella copri</name>
    <dbReference type="NCBI Taxonomy" id="165179"/>
    <lineage>
        <taxon>Bacteria</taxon>
        <taxon>Pseudomonadati</taxon>
        <taxon>Bacteroidota</taxon>
        <taxon>Bacteroidia</taxon>
        <taxon>Bacteroidales</taxon>
        <taxon>Prevotellaceae</taxon>
        <taxon>Segatella</taxon>
    </lineage>
</organism>
<keyword evidence="3" id="KW-0547">Nucleotide-binding</keyword>
<keyword evidence="3" id="KW-0067">ATP-binding</keyword>
<protein>
    <submittedName>
        <fullName evidence="3">Helicase</fullName>
    </submittedName>
</protein>
<dbReference type="InterPro" id="IPR007936">
    <property type="entry name" value="VapE-like_dom"/>
</dbReference>